<dbReference type="InterPro" id="IPR008928">
    <property type="entry name" value="6-hairpin_glycosidase_sf"/>
</dbReference>
<evidence type="ECO:0000313" key="3">
    <source>
        <dbReference type="EMBL" id="KIJ26740.1"/>
    </source>
</evidence>
<keyword evidence="4" id="KW-1185">Reference proteome</keyword>
<dbReference type="FunFam" id="1.20.1050.60:FF:000001">
    <property type="entry name" value="Putative alpha-1,2-mannosidase"/>
    <property type="match status" value="1"/>
</dbReference>
<keyword evidence="3" id="KW-0378">Hydrolase</keyword>
<dbReference type="FunFam" id="3.30.2080.10:FF:000001">
    <property type="entry name" value="Alpha-1,2-mannosidase subfamily"/>
    <property type="match status" value="1"/>
</dbReference>
<name>A0A0C9UN60_SPHS4</name>
<sequence length="763" mass="84234">MRWAQYVAVVLGAIGLENPLNGSSDSYPLGTPKSDAVDHVNPMIGNGGDSPNGSGGMIPSTAPPFAMTRWVAQTRQNFVSVTPYNLTDTKIHGFQGTHQPAIWMGESGQVVVAPGVGKVTPSFEERGIPFSHNDEVATASYYSVKMRPETGGVIHGEHASTSRVGHLRFTFTDVSSPHVVLQVTRNSIVSNNESRIQVNIGDVAILPDRQEITGRNPERQDDILGPFKAEHFAGYFVARFSEPFESWGTATNDTLHEGETSRTDEQVMGYARFRQNTTTVDVRVGVSFISIEQARKNLDNEIPDGTSLEKTAYQTRQTWAEKLDRVQIEGATDDQKTIFYTGFYHTLQYPYEQDEDGQYYSGYDDKVHNGTSYTGYSIWDTFRAEWAWEILFVPERIPGMVTSMLQDYQEGGWLPMWKNIVETNIMVGTHVDSLIAEAMIKGVTGFDRELAYEAVYKDATVPPVNDTTTQYADREEGTGVEARAGLTLYAVTGYVGSDTHTEAGSRTLDYAFDDYAVAVVARETGHDDVADFLFDRSKNYQKIFNNDTGFMEARFSNGSWAGEDAGWTEGDKWAYTFDVIHDVDGLIALKGGKEPFVEFLDEHFNGGHNDHTNEPSHHIPYLYAMAGVPSKGQPLIRSIGFTDYNATVDGLAGNEDCGQMSAWYLFSALGFYPVNPSSLNYVVGSPFFENITINLPGVSKPLVIRAPGASTKPYVKSLTVNGKPISEPILTHDQIANGGEIVFSMSDVPEEWGSFSPVAHEEL</sequence>
<dbReference type="GO" id="GO:0030246">
    <property type="term" value="F:carbohydrate binding"/>
    <property type="evidence" value="ECO:0007669"/>
    <property type="project" value="InterPro"/>
</dbReference>
<dbReference type="Pfam" id="PF17678">
    <property type="entry name" value="Glyco_hydro_92N"/>
    <property type="match status" value="1"/>
</dbReference>
<dbReference type="GO" id="GO:0005634">
    <property type="term" value="C:nucleus"/>
    <property type="evidence" value="ECO:0007669"/>
    <property type="project" value="TreeGrafter"/>
</dbReference>
<dbReference type="EMBL" id="KN837359">
    <property type="protein sequence ID" value="KIJ26740.1"/>
    <property type="molecule type" value="Genomic_DNA"/>
</dbReference>
<dbReference type="GO" id="GO:0006516">
    <property type="term" value="P:glycoprotein catabolic process"/>
    <property type="evidence" value="ECO:0007669"/>
    <property type="project" value="TreeGrafter"/>
</dbReference>
<dbReference type="OrthoDB" id="449263at2759"/>
<dbReference type="Proteomes" id="UP000054279">
    <property type="component" value="Unassembled WGS sequence"/>
</dbReference>
<feature type="domain" description="Glycosyl hydrolase family 92 N-terminal" evidence="2">
    <location>
        <begin position="39"/>
        <end position="287"/>
    </location>
</feature>
<dbReference type="Gene3D" id="1.20.1610.10">
    <property type="entry name" value="alpha-1,2-mannosidases domains"/>
    <property type="match status" value="1"/>
</dbReference>
<dbReference type="Pfam" id="PF07971">
    <property type="entry name" value="Glyco_hydro_92"/>
    <property type="match status" value="1"/>
</dbReference>
<feature type="domain" description="Glycosyl hydrolase family 92" evidence="1">
    <location>
        <begin position="293"/>
        <end position="746"/>
    </location>
</feature>
<dbReference type="InterPro" id="IPR041371">
    <property type="entry name" value="GH92_N"/>
</dbReference>
<dbReference type="HOGENOM" id="CLU_003690_2_1_1"/>
<dbReference type="InterPro" id="IPR050883">
    <property type="entry name" value="PNGase"/>
</dbReference>
<dbReference type="NCBIfam" id="TIGR01180">
    <property type="entry name" value="aman2_put"/>
    <property type="match status" value="1"/>
</dbReference>
<dbReference type="GO" id="GO:0005829">
    <property type="term" value="C:cytosol"/>
    <property type="evidence" value="ECO:0007669"/>
    <property type="project" value="TreeGrafter"/>
</dbReference>
<evidence type="ECO:0000259" key="2">
    <source>
        <dbReference type="Pfam" id="PF17678"/>
    </source>
</evidence>
<dbReference type="PANTHER" id="PTHR12143">
    <property type="entry name" value="PEPTIDE N-GLYCANASE PNGASE -RELATED"/>
    <property type="match status" value="1"/>
</dbReference>
<accession>A0A0C9UN60</accession>
<gene>
    <name evidence="3" type="ORF">M422DRAFT_38118</name>
</gene>
<dbReference type="PANTHER" id="PTHR12143:SF43">
    <property type="entry name" value="PUTATIVE-RELATED"/>
    <property type="match status" value="1"/>
</dbReference>
<protein>
    <submittedName>
        <fullName evidence="3">Glycoside hydrolase family 92 protein</fullName>
    </submittedName>
</protein>
<proteinExistence type="predicted"/>
<dbReference type="Gene3D" id="1.20.1050.60">
    <property type="entry name" value="alpha-1,2-mannosidase"/>
    <property type="match status" value="1"/>
</dbReference>
<dbReference type="GO" id="GO:0000224">
    <property type="term" value="F:peptide-N4-(N-acetyl-beta-glucosaminyl)asparagine amidase activity"/>
    <property type="evidence" value="ECO:0007669"/>
    <property type="project" value="TreeGrafter"/>
</dbReference>
<evidence type="ECO:0000259" key="1">
    <source>
        <dbReference type="Pfam" id="PF07971"/>
    </source>
</evidence>
<dbReference type="SUPFAM" id="SSF48208">
    <property type="entry name" value="Six-hairpin glycosidases"/>
    <property type="match status" value="1"/>
</dbReference>
<reference evidence="3 4" key="1">
    <citation type="submission" date="2014-06" db="EMBL/GenBank/DDBJ databases">
        <title>Evolutionary Origins and Diversification of the Mycorrhizal Mutualists.</title>
        <authorList>
            <consortium name="DOE Joint Genome Institute"/>
            <consortium name="Mycorrhizal Genomics Consortium"/>
            <person name="Kohler A."/>
            <person name="Kuo A."/>
            <person name="Nagy L.G."/>
            <person name="Floudas D."/>
            <person name="Copeland A."/>
            <person name="Barry K.W."/>
            <person name="Cichocki N."/>
            <person name="Veneault-Fourrey C."/>
            <person name="LaButti K."/>
            <person name="Lindquist E.A."/>
            <person name="Lipzen A."/>
            <person name="Lundell T."/>
            <person name="Morin E."/>
            <person name="Murat C."/>
            <person name="Riley R."/>
            <person name="Ohm R."/>
            <person name="Sun H."/>
            <person name="Tunlid A."/>
            <person name="Henrissat B."/>
            <person name="Grigoriev I.V."/>
            <person name="Hibbett D.S."/>
            <person name="Martin F."/>
        </authorList>
    </citation>
    <scope>NUCLEOTIDE SEQUENCE [LARGE SCALE GENOMIC DNA]</scope>
    <source>
        <strain evidence="3 4">SS14</strain>
    </source>
</reference>
<dbReference type="Gene3D" id="2.70.98.10">
    <property type="match status" value="1"/>
</dbReference>
<dbReference type="InterPro" id="IPR014718">
    <property type="entry name" value="GH-type_carb-bd"/>
</dbReference>
<evidence type="ECO:0000313" key="4">
    <source>
        <dbReference type="Proteomes" id="UP000054279"/>
    </source>
</evidence>
<dbReference type="Gene3D" id="3.30.2080.10">
    <property type="entry name" value="GH92 mannosidase domain"/>
    <property type="match status" value="1"/>
</dbReference>
<dbReference type="InterPro" id="IPR005887">
    <property type="entry name" value="GH92_a_mannosidase_put"/>
</dbReference>
<dbReference type="AlphaFoldDB" id="A0A0C9UN60"/>
<organism evidence="3 4">
    <name type="scientific">Sphaerobolus stellatus (strain SS14)</name>
    <dbReference type="NCBI Taxonomy" id="990650"/>
    <lineage>
        <taxon>Eukaryota</taxon>
        <taxon>Fungi</taxon>
        <taxon>Dikarya</taxon>
        <taxon>Basidiomycota</taxon>
        <taxon>Agaricomycotina</taxon>
        <taxon>Agaricomycetes</taxon>
        <taxon>Phallomycetidae</taxon>
        <taxon>Geastrales</taxon>
        <taxon>Sphaerobolaceae</taxon>
        <taxon>Sphaerobolus</taxon>
    </lineage>
</organism>
<dbReference type="GO" id="GO:0005975">
    <property type="term" value="P:carbohydrate metabolic process"/>
    <property type="evidence" value="ECO:0007669"/>
    <property type="project" value="InterPro"/>
</dbReference>
<dbReference type="InterPro" id="IPR012939">
    <property type="entry name" value="Glyco_hydro_92"/>
</dbReference>